<dbReference type="Proteomes" id="UP000279860">
    <property type="component" value="Unassembled WGS sequence"/>
</dbReference>
<dbReference type="RefSeq" id="WP_124790772.1">
    <property type="nucleotide sequence ID" value="NZ_RQYN01000060.1"/>
</dbReference>
<organism evidence="4 5">
    <name type="scientific">Tannerella forsythia</name>
    <name type="common">Bacteroides forsythus</name>
    <dbReference type="NCBI Taxonomy" id="28112"/>
    <lineage>
        <taxon>Bacteria</taxon>
        <taxon>Pseudomonadati</taxon>
        <taxon>Bacteroidota</taxon>
        <taxon>Bacteroidia</taxon>
        <taxon>Bacteroidales</taxon>
        <taxon>Tannerellaceae</taxon>
        <taxon>Tannerella</taxon>
    </lineage>
</organism>
<evidence type="ECO:0000259" key="3">
    <source>
        <dbReference type="PROSITE" id="PS50977"/>
    </source>
</evidence>
<dbReference type="PANTHER" id="PTHR43479:SF11">
    <property type="entry name" value="ACREF_ENVCD OPERON REPRESSOR-RELATED"/>
    <property type="match status" value="1"/>
</dbReference>
<sequence length="206" mass="24075">MSKTDKKSQVIEEAFKLFLEKGYDAVTIAEIEQAANVSRGLIFHHFSSKADIFKATVDRFVFSHLGSLPYFSKELISSKNPLRTFITVYLEHISLRMRTATEQSEDITRSPMNYFKLFLSLKGNYPDVEEKIEQYECKETELWSKILQLSVERKEIRPDIDLPEVTSIFIHSYYGLSFRQSLLQGLDIASLEKLWMWIYKYICATN</sequence>
<evidence type="ECO:0000313" key="4">
    <source>
        <dbReference type="EMBL" id="RRD71370.1"/>
    </source>
</evidence>
<dbReference type="Pfam" id="PF00440">
    <property type="entry name" value="TetR_N"/>
    <property type="match status" value="1"/>
</dbReference>
<reference evidence="4 5" key="1">
    <citation type="submission" date="2018-11" db="EMBL/GenBank/DDBJ databases">
        <title>Genomes From Bacteria Associated with the Canine Oral Cavity: a Test Case for Automated Genome-Based Taxonomic Assignment.</title>
        <authorList>
            <person name="Coil D.A."/>
            <person name="Jospin G."/>
            <person name="Darling A.E."/>
            <person name="Wallis C."/>
            <person name="Davis I.J."/>
            <person name="Harris S."/>
            <person name="Eisen J.A."/>
            <person name="Holcombe L.J."/>
            <person name="O'Flynn C."/>
        </authorList>
    </citation>
    <scope>NUCLEOTIDE SEQUENCE [LARGE SCALE GENOMIC DNA]</scope>
    <source>
        <strain evidence="4 5">OH1426_COT-023</strain>
    </source>
</reference>
<dbReference type="InterPro" id="IPR001647">
    <property type="entry name" value="HTH_TetR"/>
</dbReference>
<dbReference type="AlphaFoldDB" id="A0A3P1YMJ0"/>
<name>A0A3P1YMJ0_TANFO</name>
<dbReference type="PROSITE" id="PS50977">
    <property type="entry name" value="HTH_TETR_2"/>
    <property type="match status" value="1"/>
</dbReference>
<dbReference type="InterPro" id="IPR023772">
    <property type="entry name" value="DNA-bd_HTH_TetR-type_CS"/>
</dbReference>
<dbReference type="InterPro" id="IPR050624">
    <property type="entry name" value="HTH-type_Tx_Regulator"/>
</dbReference>
<evidence type="ECO:0000256" key="1">
    <source>
        <dbReference type="ARBA" id="ARBA00023125"/>
    </source>
</evidence>
<proteinExistence type="predicted"/>
<dbReference type="InterPro" id="IPR036271">
    <property type="entry name" value="Tet_transcr_reg_TetR-rel_C_sf"/>
</dbReference>
<feature type="DNA-binding region" description="H-T-H motif" evidence="2">
    <location>
        <begin position="27"/>
        <end position="46"/>
    </location>
</feature>
<feature type="domain" description="HTH tetR-type" evidence="3">
    <location>
        <begin position="4"/>
        <end position="64"/>
    </location>
</feature>
<dbReference type="GO" id="GO:0003677">
    <property type="term" value="F:DNA binding"/>
    <property type="evidence" value="ECO:0007669"/>
    <property type="project" value="UniProtKB-UniRule"/>
</dbReference>
<dbReference type="SUPFAM" id="SSF48498">
    <property type="entry name" value="Tetracyclin repressor-like, C-terminal domain"/>
    <property type="match status" value="1"/>
</dbReference>
<dbReference type="InterPro" id="IPR009057">
    <property type="entry name" value="Homeodomain-like_sf"/>
</dbReference>
<evidence type="ECO:0000256" key="2">
    <source>
        <dbReference type="PROSITE-ProRule" id="PRU00335"/>
    </source>
</evidence>
<evidence type="ECO:0000313" key="5">
    <source>
        <dbReference type="Proteomes" id="UP000279860"/>
    </source>
</evidence>
<dbReference type="Gene3D" id="1.10.357.10">
    <property type="entry name" value="Tetracycline Repressor, domain 2"/>
    <property type="match status" value="1"/>
</dbReference>
<accession>A0A3P1YMJ0</accession>
<protein>
    <submittedName>
        <fullName evidence="4">TetR/AcrR family transcriptional regulator</fullName>
    </submittedName>
</protein>
<dbReference type="PANTHER" id="PTHR43479">
    <property type="entry name" value="ACREF/ENVCD OPERON REPRESSOR-RELATED"/>
    <property type="match status" value="1"/>
</dbReference>
<dbReference type="SUPFAM" id="SSF46689">
    <property type="entry name" value="Homeodomain-like"/>
    <property type="match status" value="1"/>
</dbReference>
<dbReference type="PRINTS" id="PR00455">
    <property type="entry name" value="HTHTETR"/>
</dbReference>
<dbReference type="PROSITE" id="PS01081">
    <property type="entry name" value="HTH_TETR_1"/>
    <property type="match status" value="1"/>
</dbReference>
<dbReference type="EMBL" id="RQYN01000060">
    <property type="protein sequence ID" value="RRD71370.1"/>
    <property type="molecule type" value="Genomic_DNA"/>
</dbReference>
<comment type="caution">
    <text evidence="4">The sequence shown here is derived from an EMBL/GenBank/DDBJ whole genome shotgun (WGS) entry which is preliminary data.</text>
</comment>
<keyword evidence="1 2" id="KW-0238">DNA-binding</keyword>
<gene>
    <name evidence="4" type="ORF">EII41_11935</name>
</gene>